<keyword evidence="3" id="KW-1185">Reference proteome</keyword>
<dbReference type="Proteomes" id="UP000218209">
    <property type="component" value="Unassembled WGS sequence"/>
</dbReference>
<dbReference type="AlphaFoldDB" id="A0A1X6PK26"/>
<reference evidence="2 3" key="1">
    <citation type="submission" date="2017-03" db="EMBL/GenBank/DDBJ databases">
        <title>WGS assembly of Porphyra umbilicalis.</title>
        <authorList>
            <person name="Brawley S.H."/>
            <person name="Blouin N.A."/>
            <person name="Ficko-Blean E."/>
            <person name="Wheeler G.L."/>
            <person name="Lohr M."/>
            <person name="Goodson H.V."/>
            <person name="Jenkins J.W."/>
            <person name="Blaby-Haas C.E."/>
            <person name="Helliwell K.E."/>
            <person name="Chan C."/>
            <person name="Marriage T."/>
            <person name="Bhattacharya D."/>
            <person name="Klein A.S."/>
            <person name="Badis Y."/>
            <person name="Brodie J."/>
            <person name="Cao Y."/>
            <person name="Collen J."/>
            <person name="Dittami S.M."/>
            <person name="Gachon C.M."/>
            <person name="Green B.R."/>
            <person name="Karpowicz S."/>
            <person name="Kim J.W."/>
            <person name="Kudahl U."/>
            <person name="Lin S."/>
            <person name="Michel G."/>
            <person name="Mittag M."/>
            <person name="Olson B.J."/>
            <person name="Pangilinan J."/>
            <person name="Peng Y."/>
            <person name="Qiu H."/>
            <person name="Shu S."/>
            <person name="Singer J.T."/>
            <person name="Smith A.G."/>
            <person name="Sprecher B.N."/>
            <person name="Wagner V."/>
            <person name="Wang W."/>
            <person name="Wang Z.-Y."/>
            <person name="Yan J."/>
            <person name="Yarish C."/>
            <person name="Zoeuner-Riek S."/>
            <person name="Zhuang Y."/>
            <person name="Zou Y."/>
            <person name="Lindquist E.A."/>
            <person name="Grimwood J."/>
            <person name="Barry K."/>
            <person name="Rokhsar D.S."/>
            <person name="Schmutz J."/>
            <person name="Stiller J.W."/>
            <person name="Grossman A.R."/>
            <person name="Prochnik S.E."/>
        </authorList>
    </citation>
    <scope>NUCLEOTIDE SEQUENCE [LARGE SCALE GENOMIC DNA]</scope>
    <source>
        <strain evidence="2">4086291</strain>
    </source>
</reference>
<feature type="region of interest" description="Disordered" evidence="1">
    <location>
        <begin position="18"/>
        <end position="38"/>
    </location>
</feature>
<name>A0A1X6PK26_PORUM</name>
<dbReference type="EMBL" id="KV918765">
    <property type="protein sequence ID" value="OSX81180.1"/>
    <property type="molecule type" value="Genomic_DNA"/>
</dbReference>
<evidence type="ECO:0000313" key="3">
    <source>
        <dbReference type="Proteomes" id="UP000218209"/>
    </source>
</evidence>
<gene>
    <name evidence="2" type="ORF">BU14_0025s0061</name>
</gene>
<feature type="compositionally biased region" description="Low complexity" evidence="1">
    <location>
        <begin position="130"/>
        <end position="140"/>
    </location>
</feature>
<feature type="region of interest" description="Disordered" evidence="1">
    <location>
        <begin position="121"/>
        <end position="162"/>
    </location>
</feature>
<proteinExistence type="predicted"/>
<feature type="compositionally biased region" description="Basic and acidic residues" evidence="1">
    <location>
        <begin position="141"/>
        <end position="154"/>
    </location>
</feature>
<evidence type="ECO:0000256" key="1">
    <source>
        <dbReference type="SAM" id="MobiDB-lite"/>
    </source>
</evidence>
<organism evidence="2 3">
    <name type="scientific">Porphyra umbilicalis</name>
    <name type="common">Purple laver</name>
    <name type="synonym">Red alga</name>
    <dbReference type="NCBI Taxonomy" id="2786"/>
    <lineage>
        <taxon>Eukaryota</taxon>
        <taxon>Rhodophyta</taxon>
        <taxon>Bangiophyceae</taxon>
        <taxon>Bangiales</taxon>
        <taxon>Bangiaceae</taxon>
        <taxon>Porphyra</taxon>
    </lineage>
</organism>
<evidence type="ECO:0000313" key="2">
    <source>
        <dbReference type="EMBL" id="OSX81180.1"/>
    </source>
</evidence>
<accession>A0A1X6PK26</accession>
<sequence length="292" mass="29694">MARALACALLTAPPPLPPRHAKVMSPPPPASSAASAATRTAQAAHFTRSLSPCGNCGRVVGAQAFSFAPPPGGGAATTSVAAIAAAAAAAAAASDANGRCYCSADCYWSATLDARGALRRRTKTGRRPARVVAGAAAAAGDGDKKGGDGGDRAGGKAGGGAARGVWGRSTPCTRTTWTCCNRRTVAARPRRERGGAGRYDACRAHVAPSRSRSSRSPIEVVQAHPRCLGRFLPNAPRSCLGCFCVCCLVFGPSAVFMVACVYIDAELLAKSCACGEGDALVPMGRRRSFAVF</sequence>
<protein>
    <submittedName>
        <fullName evidence="2">Uncharacterized protein</fullName>
    </submittedName>
</protein>